<dbReference type="RefSeq" id="WP_106131792.1">
    <property type="nucleotide sequence ID" value="NZ_PVTR01000001.1"/>
</dbReference>
<evidence type="ECO:0000313" key="2">
    <source>
        <dbReference type="Proteomes" id="UP000238157"/>
    </source>
</evidence>
<comment type="caution">
    <text evidence="1">The sequence shown here is derived from an EMBL/GenBank/DDBJ whole genome shotgun (WGS) entry which is preliminary data.</text>
</comment>
<evidence type="ECO:0000313" key="1">
    <source>
        <dbReference type="EMBL" id="PRY90553.1"/>
    </source>
</evidence>
<accession>A0A2T0WV23</accession>
<proteinExistence type="predicted"/>
<gene>
    <name evidence="1" type="ORF">CLW00_101215</name>
</gene>
<sequence length="104" mass="11748">MTKLKTYNHKKINLKKQLLVFGKPAIDDQGNPIFLNDTIASALCQINSGNAAKNMSIALRLHDKGEVELDESDLEFFKSSIKKINNLTDLVIYEVEKEIEAQIK</sequence>
<keyword evidence="2" id="KW-1185">Reference proteome</keyword>
<protein>
    <submittedName>
        <fullName evidence="1">Uncharacterized protein</fullName>
    </submittedName>
</protein>
<organism evidence="1 2">
    <name type="scientific">Mongoliibacter ruber</name>
    <dbReference type="NCBI Taxonomy" id="1750599"/>
    <lineage>
        <taxon>Bacteria</taxon>
        <taxon>Pseudomonadati</taxon>
        <taxon>Bacteroidota</taxon>
        <taxon>Cytophagia</taxon>
        <taxon>Cytophagales</taxon>
        <taxon>Cyclobacteriaceae</taxon>
        <taxon>Mongoliibacter</taxon>
    </lineage>
</organism>
<name>A0A2T0WV23_9BACT</name>
<dbReference type="EMBL" id="PVTR01000001">
    <property type="protein sequence ID" value="PRY90553.1"/>
    <property type="molecule type" value="Genomic_DNA"/>
</dbReference>
<dbReference type="AlphaFoldDB" id="A0A2T0WV23"/>
<reference evidence="1 2" key="1">
    <citation type="submission" date="2018-03" db="EMBL/GenBank/DDBJ databases">
        <title>Genomic Encyclopedia of Archaeal and Bacterial Type Strains, Phase II (KMG-II): from individual species to whole genera.</title>
        <authorList>
            <person name="Goeker M."/>
        </authorList>
    </citation>
    <scope>NUCLEOTIDE SEQUENCE [LARGE SCALE GENOMIC DNA]</scope>
    <source>
        <strain evidence="1 2">DSM 27929</strain>
    </source>
</reference>
<dbReference type="Proteomes" id="UP000238157">
    <property type="component" value="Unassembled WGS sequence"/>
</dbReference>